<keyword evidence="6" id="KW-0732">Signal</keyword>
<evidence type="ECO:0000313" key="9">
    <source>
        <dbReference type="Proteomes" id="UP000265715"/>
    </source>
</evidence>
<dbReference type="RefSeq" id="WP_119314312.1">
    <property type="nucleotide sequence ID" value="NZ_QXDL01000033.1"/>
</dbReference>
<proteinExistence type="predicted"/>
<evidence type="ECO:0000256" key="4">
    <source>
        <dbReference type="PROSITE-ProRule" id="PRU00433"/>
    </source>
</evidence>
<dbReference type="SUPFAM" id="SSF46626">
    <property type="entry name" value="Cytochrome c"/>
    <property type="match status" value="2"/>
</dbReference>
<dbReference type="GO" id="GO:0046872">
    <property type="term" value="F:metal ion binding"/>
    <property type="evidence" value="ECO:0007669"/>
    <property type="project" value="UniProtKB-KW"/>
</dbReference>
<dbReference type="Pfam" id="PF13442">
    <property type="entry name" value="Cytochrome_CBB3"/>
    <property type="match status" value="1"/>
</dbReference>
<dbReference type="Proteomes" id="UP000265715">
    <property type="component" value="Unassembled WGS sequence"/>
</dbReference>
<keyword evidence="3 4" id="KW-0408">Iron</keyword>
<evidence type="ECO:0000313" key="8">
    <source>
        <dbReference type="EMBL" id="RIH87614.1"/>
    </source>
</evidence>
<accession>A0A399ESN4</accession>
<feature type="chain" id="PRO_5017221495" evidence="6">
    <location>
        <begin position="19"/>
        <end position="273"/>
    </location>
</feature>
<reference evidence="8 9" key="1">
    <citation type="submission" date="2018-08" db="EMBL/GenBank/DDBJ databases">
        <title>Meiothermus terrae DSM 26712 genome sequencing project.</title>
        <authorList>
            <person name="Da Costa M.S."/>
            <person name="Albuquerque L."/>
            <person name="Raposo P."/>
            <person name="Froufe H.J.C."/>
            <person name="Barroso C.S."/>
            <person name="Egas C."/>
        </authorList>
    </citation>
    <scope>NUCLEOTIDE SEQUENCE [LARGE SCALE GENOMIC DNA]</scope>
    <source>
        <strain evidence="8 9">DSM 26712</strain>
    </source>
</reference>
<feature type="domain" description="Cytochrome c" evidence="7">
    <location>
        <begin position="16"/>
        <end position="104"/>
    </location>
</feature>
<dbReference type="InterPro" id="IPR036909">
    <property type="entry name" value="Cyt_c-like_dom_sf"/>
</dbReference>
<feature type="transmembrane region" description="Helical" evidence="5">
    <location>
        <begin position="238"/>
        <end position="259"/>
    </location>
</feature>
<gene>
    <name evidence="8" type="primary">cycA_1</name>
    <name evidence="8" type="ORF">Mterra_01140</name>
</gene>
<sequence length="273" mass="28087">MKRILLTVAAALLGLALAQDGKSLYQTNCAGCHGAEAQGIPGAFPPLTNNPRMADEAYVVKVIRQGLSGPLEVAGQTYNGAMPAMAQVSEADAKAIAAYLKGLAGGTAQAEPAAPAPVPAPQPATAPAPDAAQAALGRAFFTGQKAFANGGAPCMACHTAGNLGPMGGGSLGLDKTDLYVRLGEAGIKGVLANIAFPVMREAYKGRPLTEAEINALVAFFAQASKEARHSSAVYGGRMWYAAVPAALALFGVMSLIWMGRRPSLAERLRRRRA</sequence>
<keyword evidence="5" id="KW-1133">Transmembrane helix</keyword>
<name>A0A399ESN4_9DEIN</name>
<evidence type="ECO:0000259" key="7">
    <source>
        <dbReference type="PROSITE" id="PS51007"/>
    </source>
</evidence>
<dbReference type="OrthoDB" id="5296507at2"/>
<dbReference type="PANTHER" id="PTHR35008">
    <property type="entry name" value="BLL4482 PROTEIN-RELATED"/>
    <property type="match status" value="1"/>
</dbReference>
<dbReference type="AlphaFoldDB" id="A0A399ESN4"/>
<protein>
    <submittedName>
        <fullName evidence="8">Cytochrome c-552</fullName>
    </submittedName>
</protein>
<dbReference type="GO" id="GO:0020037">
    <property type="term" value="F:heme binding"/>
    <property type="evidence" value="ECO:0007669"/>
    <property type="project" value="InterPro"/>
</dbReference>
<dbReference type="PANTHER" id="PTHR35008:SF4">
    <property type="entry name" value="BLL4482 PROTEIN"/>
    <property type="match status" value="1"/>
</dbReference>
<keyword evidence="2 4" id="KW-0479">Metal-binding</keyword>
<keyword evidence="1 4" id="KW-0349">Heme</keyword>
<keyword evidence="5" id="KW-0472">Membrane</keyword>
<organism evidence="8 9">
    <name type="scientific">Calidithermus terrae</name>
    <dbReference type="NCBI Taxonomy" id="1408545"/>
    <lineage>
        <taxon>Bacteria</taxon>
        <taxon>Thermotogati</taxon>
        <taxon>Deinococcota</taxon>
        <taxon>Deinococci</taxon>
        <taxon>Thermales</taxon>
        <taxon>Thermaceae</taxon>
        <taxon>Calidithermus</taxon>
    </lineage>
</organism>
<evidence type="ECO:0000256" key="2">
    <source>
        <dbReference type="ARBA" id="ARBA00022723"/>
    </source>
</evidence>
<dbReference type="EMBL" id="QXDL01000033">
    <property type="protein sequence ID" value="RIH87614.1"/>
    <property type="molecule type" value="Genomic_DNA"/>
</dbReference>
<dbReference type="Gene3D" id="1.10.760.10">
    <property type="entry name" value="Cytochrome c-like domain"/>
    <property type="match status" value="2"/>
</dbReference>
<evidence type="ECO:0000256" key="6">
    <source>
        <dbReference type="SAM" id="SignalP"/>
    </source>
</evidence>
<comment type="caution">
    <text evidence="8">The sequence shown here is derived from an EMBL/GenBank/DDBJ whole genome shotgun (WGS) entry which is preliminary data.</text>
</comment>
<evidence type="ECO:0000256" key="5">
    <source>
        <dbReference type="SAM" id="Phobius"/>
    </source>
</evidence>
<dbReference type="GO" id="GO:0009055">
    <property type="term" value="F:electron transfer activity"/>
    <property type="evidence" value="ECO:0007669"/>
    <property type="project" value="InterPro"/>
</dbReference>
<keyword evidence="5" id="KW-0812">Transmembrane</keyword>
<keyword evidence="9" id="KW-1185">Reference proteome</keyword>
<evidence type="ECO:0000256" key="1">
    <source>
        <dbReference type="ARBA" id="ARBA00022617"/>
    </source>
</evidence>
<dbReference type="InterPro" id="IPR009056">
    <property type="entry name" value="Cyt_c-like_dom"/>
</dbReference>
<evidence type="ECO:0000256" key="3">
    <source>
        <dbReference type="ARBA" id="ARBA00023004"/>
    </source>
</evidence>
<dbReference type="PROSITE" id="PS51007">
    <property type="entry name" value="CYTC"/>
    <property type="match status" value="2"/>
</dbReference>
<feature type="domain" description="Cytochrome c" evidence="7">
    <location>
        <begin position="132"/>
        <end position="224"/>
    </location>
</feature>
<dbReference type="InterPro" id="IPR051459">
    <property type="entry name" value="Cytochrome_c-type_DH"/>
</dbReference>
<feature type="signal peptide" evidence="6">
    <location>
        <begin position="1"/>
        <end position="18"/>
    </location>
</feature>